<keyword evidence="1" id="KW-0812">Transmembrane</keyword>
<evidence type="ECO:0000313" key="2">
    <source>
        <dbReference type="EMBL" id="KIM76214.1"/>
    </source>
</evidence>
<accession>A0A0C3F8M7</accession>
<name>A0A0C3F8M7_PILCF</name>
<dbReference type="AlphaFoldDB" id="A0A0C3F8M7"/>
<protein>
    <submittedName>
        <fullName evidence="2">Uncharacterized protein</fullName>
    </submittedName>
</protein>
<keyword evidence="1" id="KW-1133">Transmembrane helix</keyword>
<evidence type="ECO:0000313" key="3">
    <source>
        <dbReference type="Proteomes" id="UP000054166"/>
    </source>
</evidence>
<dbReference type="EMBL" id="KN833037">
    <property type="protein sequence ID" value="KIM76214.1"/>
    <property type="molecule type" value="Genomic_DNA"/>
</dbReference>
<keyword evidence="3" id="KW-1185">Reference proteome</keyword>
<proteinExistence type="predicted"/>
<evidence type="ECO:0000256" key="1">
    <source>
        <dbReference type="SAM" id="Phobius"/>
    </source>
</evidence>
<keyword evidence="1" id="KW-0472">Membrane</keyword>
<dbReference type="Proteomes" id="UP000054166">
    <property type="component" value="Unassembled WGS sequence"/>
</dbReference>
<reference evidence="3" key="2">
    <citation type="submission" date="2015-01" db="EMBL/GenBank/DDBJ databases">
        <title>Evolutionary Origins and Diversification of the Mycorrhizal Mutualists.</title>
        <authorList>
            <consortium name="DOE Joint Genome Institute"/>
            <consortium name="Mycorrhizal Genomics Consortium"/>
            <person name="Kohler A."/>
            <person name="Kuo A."/>
            <person name="Nagy L.G."/>
            <person name="Floudas D."/>
            <person name="Copeland A."/>
            <person name="Barry K.W."/>
            <person name="Cichocki N."/>
            <person name="Veneault-Fourrey C."/>
            <person name="LaButti K."/>
            <person name="Lindquist E.A."/>
            <person name="Lipzen A."/>
            <person name="Lundell T."/>
            <person name="Morin E."/>
            <person name="Murat C."/>
            <person name="Riley R."/>
            <person name="Ohm R."/>
            <person name="Sun H."/>
            <person name="Tunlid A."/>
            <person name="Henrissat B."/>
            <person name="Grigoriev I.V."/>
            <person name="Hibbett D.S."/>
            <person name="Martin F."/>
        </authorList>
    </citation>
    <scope>NUCLEOTIDE SEQUENCE [LARGE SCALE GENOMIC DNA]</scope>
    <source>
        <strain evidence="3">F 1598</strain>
    </source>
</reference>
<reference evidence="2 3" key="1">
    <citation type="submission" date="2014-04" db="EMBL/GenBank/DDBJ databases">
        <authorList>
            <consortium name="DOE Joint Genome Institute"/>
            <person name="Kuo A."/>
            <person name="Tarkka M."/>
            <person name="Buscot F."/>
            <person name="Kohler A."/>
            <person name="Nagy L.G."/>
            <person name="Floudas D."/>
            <person name="Copeland A."/>
            <person name="Barry K.W."/>
            <person name="Cichocki N."/>
            <person name="Veneault-Fourrey C."/>
            <person name="LaButti K."/>
            <person name="Lindquist E.A."/>
            <person name="Lipzen A."/>
            <person name="Lundell T."/>
            <person name="Morin E."/>
            <person name="Murat C."/>
            <person name="Sun H."/>
            <person name="Tunlid A."/>
            <person name="Henrissat B."/>
            <person name="Grigoriev I.V."/>
            <person name="Hibbett D.S."/>
            <person name="Martin F."/>
            <person name="Nordberg H.P."/>
            <person name="Cantor M.N."/>
            <person name="Hua S.X."/>
        </authorList>
    </citation>
    <scope>NUCLEOTIDE SEQUENCE [LARGE SCALE GENOMIC DNA]</scope>
    <source>
        <strain evidence="2 3">F 1598</strain>
    </source>
</reference>
<gene>
    <name evidence="2" type="ORF">PILCRDRAFT_826574</name>
</gene>
<organism evidence="2 3">
    <name type="scientific">Piloderma croceum (strain F 1598)</name>
    <dbReference type="NCBI Taxonomy" id="765440"/>
    <lineage>
        <taxon>Eukaryota</taxon>
        <taxon>Fungi</taxon>
        <taxon>Dikarya</taxon>
        <taxon>Basidiomycota</taxon>
        <taxon>Agaricomycotina</taxon>
        <taxon>Agaricomycetes</taxon>
        <taxon>Agaricomycetidae</taxon>
        <taxon>Atheliales</taxon>
        <taxon>Atheliaceae</taxon>
        <taxon>Piloderma</taxon>
    </lineage>
</organism>
<dbReference type="InParanoid" id="A0A0C3F8M7"/>
<dbReference type="HOGENOM" id="CLU_2776825_0_0_1"/>
<sequence>MRQTLSSALTSRDLLGQASTPNCFLFFLVSVALFYAHYLSCFVYCTHFVIPALYVLTLNPLRTSFIIAP</sequence>
<feature type="transmembrane region" description="Helical" evidence="1">
    <location>
        <begin position="24"/>
        <end position="56"/>
    </location>
</feature>